<dbReference type="InterPro" id="IPR023299">
    <property type="entry name" value="ATPase_P-typ_cyto_dom_N"/>
</dbReference>
<dbReference type="RefSeq" id="XP_025356043.1">
    <property type="nucleotide sequence ID" value="XM_025498816.1"/>
</dbReference>
<keyword evidence="10 14" id="KW-1133">Transmembrane helix</keyword>
<dbReference type="InterPro" id="IPR008250">
    <property type="entry name" value="ATPase_P-typ_transduc_dom_A_sf"/>
</dbReference>
<dbReference type="SUPFAM" id="SSF81665">
    <property type="entry name" value="Calcium ATPase, transmembrane domain M"/>
    <property type="match status" value="1"/>
</dbReference>
<dbReference type="SMR" id="A0A316VIA8"/>
<evidence type="ECO:0000256" key="10">
    <source>
        <dbReference type="ARBA" id="ARBA00022989"/>
    </source>
</evidence>
<evidence type="ECO:0000256" key="11">
    <source>
        <dbReference type="ARBA" id="ARBA00023065"/>
    </source>
</evidence>
<evidence type="ECO:0000256" key="6">
    <source>
        <dbReference type="ARBA" id="ARBA00022741"/>
    </source>
</evidence>
<dbReference type="EC" id="7.2.2.10" evidence="14"/>
<proteinExistence type="inferred from homology"/>
<keyword evidence="11 14" id="KW-0406">Ion transport</keyword>
<feature type="region of interest" description="Disordered" evidence="15">
    <location>
        <begin position="1"/>
        <end position="44"/>
    </location>
</feature>
<dbReference type="GeneID" id="37020597"/>
<dbReference type="FunCoup" id="A0A316VIA8">
    <property type="interactions" value="240"/>
</dbReference>
<accession>A0A316VIA8</accession>
<name>A0A316VIA8_9BASI</name>
<dbReference type="InParanoid" id="A0A316VIA8"/>
<dbReference type="GO" id="GO:0005524">
    <property type="term" value="F:ATP binding"/>
    <property type="evidence" value="ECO:0007669"/>
    <property type="project" value="UniProtKB-KW"/>
</dbReference>
<reference evidence="17 18" key="1">
    <citation type="journal article" date="2018" name="Mol. Biol. Evol.">
        <title>Broad Genomic Sampling Reveals a Smut Pathogenic Ancestry of the Fungal Clade Ustilaginomycotina.</title>
        <authorList>
            <person name="Kijpornyongpan T."/>
            <person name="Mondo S.J."/>
            <person name="Barry K."/>
            <person name="Sandor L."/>
            <person name="Lee J."/>
            <person name="Lipzen A."/>
            <person name="Pangilinan J."/>
            <person name="LaButti K."/>
            <person name="Hainaut M."/>
            <person name="Henrissat B."/>
            <person name="Grigoriev I.V."/>
            <person name="Spatafora J.W."/>
            <person name="Aime M.C."/>
        </authorList>
    </citation>
    <scope>NUCLEOTIDE SEQUENCE [LARGE SCALE GENOMIC DNA]</scope>
    <source>
        <strain evidence="17 18">MCA 3882</strain>
    </source>
</reference>
<evidence type="ECO:0000256" key="5">
    <source>
        <dbReference type="ARBA" id="ARBA00022692"/>
    </source>
</evidence>
<keyword evidence="18" id="KW-1185">Reference proteome</keyword>
<evidence type="ECO:0000256" key="3">
    <source>
        <dbReference type="ARBA" id="ARBA00022553"/>
    </source>
</evidence>
<evidence type="ECO:0000313" key="17">
    <source>
        <dbReference type="EMBL" id="PWN35741.1"/>
    </source>
</evidence>
<keyword evidence="2 14" id="KW-0813">Transport</keyword>
<keyword evidence="8 14" id="KW-0067">ATP-binding</keyword>
<dbReference type="SMART" id="SM00831">
    <property type="entry name" value="Cation_ATPase_N"/>
    <property type="match status" value="1"/>
</dbReference>
<dbReference type="Pfam" id="PF00689">
    <property type="entry name" value="Cation_ATPase_C"/>
    <property type="match status" value="1"/>
</dbReference>
<dbReference type="InterPro" id="IPR036412">
    <property type="entry name" value="HAD-like_sf"/>
</dbReference>
<evidence type="ECO:0000256" key="2">
    <source>
        <dbReference type="ARBA" id="ARBA00022448"/>
    </source>
</evidence>
<dbReference type="NCBIfam" id="TIGR01522">
    <property type="entry name" value="ATPase-IIA2_Ca"/>
    <property type="match status" value="1"/>
</dbReference>
<dbReference type="OrthoDB" id="3352408at2759"/>
<dbReference type="FunFam" id="2.70.150.10:FF:000008">
    <property type="entry name" value="Calcium-transporting ATPase"/>
    <property type="match status" value="1"/>
</dbReference>
<dbReference type="SUPFAM" id="SSF56784">
    <property type="entry name" value="HAD-like"/>
    <property type="match status" value="1"/>
</dbReference>
<comment type="caution">
    <text evidence="14">Lacks conserved residue(s) required for the propagation of feature annotation.</text>
</comment>
<protein>
    <recommendedName>
        <fullName evidence="14">Calcium-transporting ATPase</fullName>
        <ecNumber evidence="14">7.2.2.10</ecNumber>
    </recommendedName>
</protein>
<feature type="transmembrane region" description="Helical" evidence="14">
    <location>
        <begin position="411"/>
        <end position="430"/>
    </location>
</feature>
<organism evidence="17 18">
    <name type="scientific">Meira miltonrushii</name>
    <dbReference type="NCBI Taxonomy" id="1280837"/>
    <lineage>
        <taxon>Eukaryota</taxon>
        <taxon>Fungi</taxon>
        <taxon>Dikarya</taxon>
        <taxon>Basidiomycota</taxon>
        <taxon>Ustilaginomycotina</taxon>
        <taxon>Exobasidiomycetes</taxon>
        <taxon>Exobasidiales</taxon>
        <taxon>Brachybasidiaceae</taxon>
        <taxon>Meira</taxon>
    </lineage>
</organism>
<evidence type="ECO:0000256" key="12">
    <source>
        <dbReference type="ARBA" id="ARBA00023136"/>
    </source>
</evidence>
<dbReference type="GO" id="GO:0016020">
    <property type="term" value="C:membrane"/>
    <property type="evidence" value="ECO:0007669"/>
    <property type="project" value="UniProtKB-SubCell"/>
</dbReference>
<feature type="transmembrane region" description="Helical" evidence="14">
    <location>
        <begin position="928"/>
        <end position="948"/>
    </location>
</feature>
<dbReference type="InterPro" id="IPR001757">
    <property type="entry name" value="P_typ_ATPase"/>
</dbReference>
<feature type="transmembrane region" description="Helical" evidence="14">
    <location>
        <begin position="1020"/>
        <end position="1044"/>
    </location>
</feature>
<dbReference type="PRINTS" id="PR00120">
    <property type="entry name" value="HATPASE"/>
</dbReference>
<feature type="transmembrane region" description="Helical" evidence="14">
    <location>
        <begin position="963"/>
        <end position="983"/>
    </location>
</feature>
<evidence type="ECO:0000256" key="14">
    <source>
        <dbReference type="RuleBase" id="RU361146"/>
    </source>
</evidence>
<dbReference type="Gene3D" id="3.40.50.1000">
    <property type="entry name" value="HAD superfamily/HAD-like"/>
    <property type="match status" value="1"/>
</dbReference>
<keyword evidence="4 14" id="KW-0109">Calcium transport</keyword>
<evidence type="ECO:0000256" key="9">
    <source>
        <dbReference type="ARBA" id="ARBA00022967"/>
    </source>
</evidence>
<dbReference type="Proteomes" id="UP000245771">
    <property type="component" value="Unassembled WGS sequence"/>
</dbReference>
<evidence type="ECO:0000256" key="8">
    <source>
        <dbReference type="ARBA" id="ARBA00022840"/>
    </source>
</evidence>
<dbReference type="Pfam" id="PF00122">
    <property type="entry name" value="E1-E2_ATPase"/>
    <property type="match status" value="1"/>
</dbReference>
<dbReference type="SFLD" id="SFLDS00003">
    <property type="entry name" value="Haloacid_Dehalogenase"/>
    <property type="match status" value="1"/>
</dbReference>
<gene>
    <name evidence="17" type="ORF">FA14DRAFT_160769</name>
</gene>
<dbReference type="NCBIfam" id="TIGR01494">
    <property type="entry name" value="ATPase_P-type"/>
    <property type="match status" value="2"/>
</dbReference>
<evidence type="ECO:0000256" key="1">
    <source>
        <dbReference type="ARBA" id="ARBA00004127"/>
    </source>
</evidence>
<feature type="transmembrane region" description="Helical" evidence="14">
    <location>
        <begin position="436"/>
        <end position="465"/>
    </location>
</feature>
<evidence type="ECO:0000256" key="13">
    <source>
        <dbReference type="ARBA" id="ARBA00038148"/>
    </source>
</evidence>
<dbReference type="Gene3D" id="1.20.1110.10">
    <property type="entry name" value="Calcium-transporting ATPase, transmembrane domain"/>
    <property type="match status" value="1"/>
</dbReference>
<evidence type="ECO:0000256" key="15">
    <source>
        <dbReference type="SAM" id="MobiDB-lite"/>
    </source>
</evidence>
<dbReference type="InterPro" id="IPR018303">
    <property type="entry name" value="ATPase_P-typ_P_site"/>
</dbReference>
<dbReference type="GO" id="GO:0005388">
    <property type="term" value="F:P-type calcium transporter activity"/>
    <property type="evidence" value="ECO:0007669"/>
    <property type="project" value="UniProtKB-EC"/>
</dbReference>
<dbReference type="PROSITE" id="PS00154">
    <property type="entry name" value="ATPASE_E1_E2"/>
    <property type="match status" value="1"/>
</dbReference>
<dbReference type="SUPFAM" id="SSF81660">
    <property type="entry name" value="Metal cation-transporting ATPase, ATP-binding domain N"/>
    <property type="match status" value="1"/>
</dbReference>
<dbReference type="PANTHER" id="PTHR42861">
    <property type="entry name" value="CALCIUM-TRANSPORTING ATPASE"/>
    <property type="match status" value="1"/>
</dbReference>
<evidence type="ECO:0000256" key="7">
    <source>
        <dbReference type="ARBA" id="ARBA00022837"/>
    </source>
</evidence>
<keyword evidence="3" id="KW-0597">Phosphoprotein</keyword>
<dbReference type="GO" id="GO:0016887">
    <property type="term" value="F:ATP hydrolysis activity"/>
    <property type="evidence" value="ECO:0007669"/>
    <property type="project" value="InterPro"/>
</dbReference>
<dbReference type="SUPFAM" id="SSF81653">
    <property type="entry name" value="Calcium ATPase, transduction domain A"/>
    <property type="match status" value="1"/>
</dbReference>
<dbReference type="PRINTS" id="PR00119">
    <property type="entry name" value="CATATPASE"/>
</dbReference>
<comment type="subcellular location">
    <subcellularLocation>
        <location evidence="1">Endomembrane system</location>
        <topology evidence="1">Multi-pass membrane protein</topology>
    </subcellularLocation>
    <subcellularLocation>
        <location evidence="14">Membrane</location>
        <topology evidence="14">Multi-pass membrane protein</topology>
    </subcellularLocation>
</comment>
<dbReference type="InterPro" id="IPR006068">
    <property type="entry name" value="ATPase_P-typ_cation-transptr_C"/>
</dbReference>
<dbReference type="InterPro" id="IPR044492">
    <property type="entry name" value="P_typ_ATPase_HD_dom"/>
</dbReference>
<keyword evidence="12 14" id="KW-0472">Membrane</keyword>
<sequence>MAGRGSSSAPYTNGGYPYVNNDHHNTLGDDPYDQRGKGSFEGPRTAGFLGHAKEGPALDGISYAYASKQNRAIRSASDAVTSFLGLVNPASSSSHTERYAFSTTLRRATPHDADFNTLPSSSYPPQQITLNVQDPPEGETPSFIATQQTYENLLQAYSLPPTHLEHGLRSSDVPHRRHLAGGPNEFAVKPQDPPYMKFLEQFKEPLIMLLLGSAVVSGIMGEWDDAISIALAVIVVITVGFIQEQRSEKSLEALNKLVPHYCHLLRDGQTNTILANELVPGDVVTFATGDRVPADVRICEAVSLEIDESTLTGEIKPRKKTADVINATALSPNLHAKPHAAATQDGSISTSINERENIAFMGTLVRSGYGRGIVVGTGSKTEFGKVFSMVDEVQERRTPLQLSMDELAKKLSMISFVIIGFICLIGILQHKEWLEMFTIGVSLAVAAIPEGLPIVVTVTLALGVLRMSHRKAIVKRLPSVETLGCVSVVCSDKTGTLTANQMTIVRSFTVDEGSVDLTSRVPHSPSQALSRMLLVGNLCNNSYRDDHGNHVGQATDVAMVNILRTFGLEDRRPFFRRTHEEPFDSEKKYMSVTGSISSGSNTSSSTSANAKIEEMTYVKGAFEIILEKCSFYIANDGRRVTLDDAARQKVVNGAHQMSSQGLRVLATAQGGNMALDTRTLTLCGLQGLQDPPRPGVKEAIAALQRGSVQVVMITGDAEATAVAIARQLGILSISSSSSNAPGGTSVMTGKQLDTLSQRQLQDRINSINVFARTNPRHKMRIVEALQSHGHIVAMTGDGVNDAPALKMADIGISMGKGGTDVAKEAADMILVDDNFATILPAVEEGKGIFYNIQNFLSFQLSTAVAALTLITLCTALGLKLPLNPMQILFINILMDGPPSQSLGVDPVDSAIMKKPPRKRSDPIITKRLIMRILFSASLIVLGTIWIYVGELTGDGFADARDQTMTFTCFVLLDLTSAIQSRGLRVPLLPHQGGNRMLVATISISLFVQLLLIYFPPLQGIFQTTALSFSDLSLLFFVASVAYAAHELRRRWERRQSSTEALHWESGVV</sequence>
<dbReference type="Gene3D" id="2.70.150.10">
    <property type="entry name" value="Calcium-transporting ATPase, cytoplasmic transduction domain A"/>
    <property type="match status" value="1"/>
</dbReference>
<dbReference type="STRING" id="1280837.A0A316VIA8"/>
<feature type="compositionally biased region" description="Basic and acidic residues" evidence="15">
    <location>
        <begin position="21"/>
        <end position="38"/>
    </location>
</feature>
<feature type="domain" description="Cation-transporting P-type ATPase N-terminal" evidence="16">
    <location>
        <begin position="155"/>
        <end position="222"/>
    </location>
</feature>
<dbReference type="SFLD" id="SFLDF00027">
    <property type="entry name" value="p-type_atpase"/>
    <property type="match status" value="1"/>
</dbReference>
<dbReference type="InterPro" id="IPR023214">
    <property type="entry name" value="HAD_sf"/>
</dbReference>
<dbReference type="Pfam" id="PF13246">
    <property type="entry name" value="Cation_ATPase"/>
    <property type="match status" value="1"/>
</dbReference>
<keyword evidence="7 14" id="KW-0106">Calcium</keyword>
<keyword evidence="6 14" id="KW-0547">Nucleotide-binding</keyword>
<keyword evidence="5 14" id="KW-0812">Transmembrane</keyword>
<evidence type="ECO:0000259" key="16">
    <source>
        <dbReference type="SMART" id="SM00831"/>
    </source>
</evidence>
<comment type="function">
    <text evidence="14">Catalyzes the hydrolysis of ATP coupled with the transport of calcium.</text>
</comment>
<evidence type="ECO:0000313" key="18">
    <source>
        <dbReference type="Proteomes" id="UP000245771"/>
    </source>
</evidence>
<dbReference type="InterPro" id="IPR059000">
    <property type="entry name" value="ATPase_P-type_domA"/>
</dbReference>
<dbReference type="SFLD" id="SFLDG00002">
    <property type="entry name" value="C1.7:_P-type_atpase_like"/>
    <property type="match status" value="1"/>
</dbReference>
<dbReference type="AlphaFoldDB" id="A0A316VIA8"/>
<dbReference type="EMBL" id="KZ819603">
    <property type="protein sequence ID" value="PWN35741.1"/>
    <property type="molecule type" value="Genomic_DNA"/>
</dbReference>
<comment type="similarity">
    <text evidence="13 14">Belongs to the cation transport ATPase (P-type) (TC 3.A.3) family.</text>
</comment>
<dbReference type="InterPro" id="IPR023298">
    <property type="entry name" value="ATPase_P-typ_TM_dom_sf"/>
</dbReference>
<feature type="compositionally biased region" description="Polar residues" evidence="15">
    <location>
        <begin position="1"/>
        <end position="11"/>
    </location>
</feature>
<keyword evidence="9" id="KW-1278">Translocase</keyword>
<dbReference type="Pfam" id="PF00690">
    <property type="entry name" value="Cation_ATPase_N"/>
    <property type="match status" value="1"/>
</dbReference>
<dbReference type="FunFam" id="3.40.50.1000:FF:000028">
    <property type="entry name" value="Calcium-transporting P-type ATPase, putative"/>
    <property type="match status" value="1"/>
</dbReference>
<feature type="transmembrane region" description="Helical" evidence="14">
    <location>
        <begin position="995"/>
        <end position="1014"/>
    </location>
</feature>
<dbReference type="InterPro" id="IPR006413">
    <property type="entry name" value="P-type_ATPase_IIA_PMR1"/>
</dbReference>
<dbReference type="GO" id="GO:0012505">
    <property type="term" value="C:endomembrane system"/>
    <property type="evidence" value="ECO:0007669"/>
    <property type="project" value="UniProtKB-SubCell"/>
</dbReference>
<dbReference type="InterPro" id="IPR004014">
    <property type="entry name" value="ATPase_P-typ_cation-transptr_N"/>
</dbReference>
<comment type="catalytic activity">
    <reaction evidence="14">
        <text>Ca(2+)(in) + ATP + H2O = Ca(2+)(out) + ADP + phosphate + H(+)</text>
        <dbReference type="Rhea" id="RHEA:18105"/>
        <dbReference type="ChEBI" id="CHEBI:15377"/>
        <dbReference type="ChEBI" id="CHEBI:15378"/>
        <dbReference type="ChEBI" id="CHEBI:29108"/>
        <dbReference type="ChEBI" id="CHEBI:30616"/>
        <dbReference type="ChEBI" id="CHEBI:43474"/>
        <dbReference type="ChEBI" id="CHEBI:456216"/>
        <dbReference type="EC" id="7.2.2.10"/>
    </reaction>
</comment>
<evidence type="ECO:0000256" key="4">
    <source>
        <dbReference type="ARBA" id="ARBA00022568"/>
    </source>
</evidence>
<dbReference type="Gene3D" id="3.40.1110.10">
    <property type="entry name" value="Calcium-transporting ATPase, cytoplasmic domain N"/>
    <property type="match status" value="1"/>
</dbReference>